<dbReference type="InterPro" id="IPR007627">
    <property type="entry name" value="RNA_pol_sigma70_r2"/>
</dbReference>
<dbReference type="InterPro" id="IPR036388">
    <property type="entry name" value="WH-like_DNA-bd_sf"/>
</dbReference>
<feature type="domain" description="RNA polymerase sigma-70 region 2" evidence="5">
    <location>
        <begin position="25"/>
        <end position="89"/>
    </location>
</feature>
<dbReference type="GO" id="GO:0006352">
    <property type="term" value="P:DNA-templated transcription initiation"/>
    <property type="evidence" value="ECO:0007669"/>
    <property type="project" value="InterPro"/>
</dbReference>
<dbReference type="InterPro" id="IPR039425">
    <property type="entry name" value="RNA_pol_sigma-70-like"/>
</dbReference>
<keyword evidence="4" id="KW-0804">Transcription</keyword>
<evidence type="ECO:0000259" key="5">
    <source>
        <dbReference type="Pfam" id="PF04542"/>
    </source>
</evidence>
<dbReference type="GO" id="GO:0003677">
    <property type="term" value="F:DNA binding"/>
    <property type="evidence" value="ECO:0007669"/>
    <property type="project" value="InterPro"/>
</dbReference>
<dbReference type="PANTHER" id="PTHR43133">
    <property type="entry name" value="RNA POLYMERASE ECF-TYPE SIGMA FACTO"/>
    <property type="match status" value="1"/>
</dbReference>
<evidence type="ECO:0000313" key="8">
    <source>
        <dbReference type="Proteomes" id="UP001220610"/>
    </source>
</evidence>
<evidence type="ECO:0000256" key="3">
    <source>
        <dbReference type="ARBA" id="ARBA00023082"/>
    </source>
</evidence>
<protein>
    <submittedName>
        <fullName evidence="7">Sigma-70 family RNA polymerase sigma factor</fullName>
    </submittedName>
</protein>
<evidence type="ECO:0000259" key="6">
    <source>
        <dbReference type="Pfam" id="PF08281"/>
    </source>
</evidence>
<dbReference type="InterPro" id="IPR013249">
    <property type="entry name" value="RNA_pol_sigma70_r4_t2"/>
</dbReference>
<dbReference type="InterPro" id="IPR013325">
    <property type="entry name" value="RNA_pol_sigma_r2"/>
</dbReference>
<evidence type="ECO:0000256" key="1">
    <source>
        <dbReference type="ARBA" id="ARBA00010641"/>
    </source>
</evidence>
<dbReference type="NCBIfam" id="TIGR02937">
    <property type="entry name" value="sigma70-ECF"/>
    <property type="match status" value="1"/>
</dbReference>
<dbReference type="Gene3D" id="1.10.10.10">
    <property type="entry name" value="Winged helix-like DNA-binding domain superfamily/Winged helix DNA-binding domain"/>
    <property type="match status" value="1"/>
</dbReference>
<dbReference type="Pfam" id="PF08281">
    <property type="entry name" value="Sigma70_r4_2"/>
    <property type="match status" value="1"/>
</dbReference>
<dbReference type="Gene3D" id="1.10.1740.10">
    <property type="match status" value="1"/>
</dbReference>
<proteinExistence type="inferred from homology"/>
<accession>A0AAJ5WRB8</accession>
<name>A0AAJ5WRB8_9BACT</name>
<dbReference type="GO" id="GO:0016987">
    <property type="term" value="F:sigma factor activity"/>
    <property type="evidence" value="ECO:0007669"/>
    <property type="project" value="UniProtKB-KW"/>
</dbReference>
<evidence type="ECO:0000313" key="7">
    <source>
        <dbReference type="EMBL" id="WEK35904.1"/>
    </source>
</evidence>
<dbReference type="AlphaFoldDB" id="A0AAJ5WRB8"/>
<dbReference type="SUPFAM" id="SSF88659">
    <property type="entry name" value="Sigma3 and sigma4 domains of RNA polymerase sigma factors"/>
    <property type="match status" value="1"/>
</dbReference>
<dbReference type="EMBL" id="CP119311">
    <property type="protein sequence ID" value="WEK35904.1"/>
    <property type="molecule type" value="Genomic_DNA"/>
</dbReference>
<dbReference type="SUPFAM" id="SSF88946">
    <property type="entry name" value="Sigma2 domain of RNA polymerase sigma factors"/>
    <property type="match status" value="1"/>
</dbReference>
<dbReference type="PANTHER" id="PTHR43133:SF46">
    <property type="entry name" value="RNA POLYMERASE SIGMA-70 FACTOR ECF SUBFAMILY"/>
    <property type="match status" value="1"/>
</dbReference>
<organism evidence="7 8">
    <name type="scientific">Candidatus Pseudobacter hemicellulosilyticus</name>
    <dbReference type="NCBI Taxonomy" id="3121375"/>
    <lineage>
        <taxon>Bacteria</taxon>
        <taxon>Pseudomonadati</taxon>
        <taxon>Bacteroidota</taxon>
        <taxon>Chitinophagia</taxon>
        <taxon>Chitinophagales</taxon>
        <taxon>Chitinophagaceae</taxon>
        <taxon>Pseudobacter</taxon>
    </lineage>
</organism>
<dbReference type="InterPro" id="IPR013324">
    <property type="entry name" value="RNA_pol_sigma_r3/r4-like"/>
</dbReference>
<feature type="domain" description="RNA polymerase sigma factor 70 region 4 type 2" evidence="6">
    <location>
        <begin position="124"/>
        <end position="176"/>
    </location>
</feature>
<dbReference type="Proteomes" id="UP001220610">
    <property type="component" value="Chromosome"/>
</dbReference>
<evidence type="ECO:0000256" key="4">
    <source>
        <dbReference type="ARBA" id="ARBA00023163"/>
    </source>
</evidence>
<gene>
    <name evidence="7" type="ORF">P0Y53_00200</name>
</gene>
<comment type="similarity">
    <text evidence="1">Belongs to the sigma-70 factor family. ECF subfamily.</text>
</comment>
<dbReference type="Pfam" id="PF04542">
    <property type="entry name" value="Sigma70_r2"/>
    <property type="match status" value="1"/>
</dbReference>
<keyword evidence="3" id="KW-0731">Sigma factor</keyword>
<evidence type="ECO:0000256" key="2">
    <source>
        <dbReference type="ARBA" id="ARBA00023015"/>
    </source>
</evidence>
<reference evidence="7" key="1">
    <citation type="submission" date="2023-03" db="EMBL/GenBank/DDBJ databases">
        <title>Andean soil-derived lignocellulolytic bacterial consortium as a source of novel taxa and putative plastic-active enzymes.</title>
        <authorList>
            <person name="Diaz-Garcia L."/>
            <person name="Chuvochina M."/>
            <person name="Feuerriegel G."/>
            <person name="Bunk B."/>
            <person name="Sproer C."/>
            <person name="Streit W.R."/>
            <person name="Rodriguez L.M."/>
            <person name="Overmann J."/>
            <person name="Jimenez D.J."/>
        </authorList>
    </citation>
    <scope>NUCLEOTIDE SEQUENCE</scope>
    <source>
        <strain evidence="7">MAG 7</strain>
    </source>
</reference>
<dbReference type="InterPro" id="IPR014284">
    <property type="entry name" value="RNA_pol_sigma-70_dom"/>
</dbReference>
<sequence>MKEYADDTALMSGLRDGEADAFEVLFNRYWKPLYLAAFKRLHNREEAEDIVQELLASVWRRRYEIQLNNDNPVSAYLFSALRYRIISFYAGVRTERFYGDVLGKILEIKEEDYFAHLMTRELQELLQQEIDSMPDNMKQVYLLTRENDFSIKEAAMQANLSEQTVKNLITSASRRLRTRVEQYYSDQSPQTITILLLALLQ</sequence>
<keyword evidence="2" id="KW-0805">Transcription regulation</keyword>